<accession>A0A182D3C9</accession>
<reference evidence="2" key="1">
    <citation type="journal article" date="2015" name="Genome Announc.">
        <title>Complete Genome Sequence of the Bacteriochlorophyll b-Producing Photosynthetic Bacterium Blastochloris viridis.</title>
        <authorList>
            <person name="Tsukatani Y."/>
            <person name="Hirose Y."/>
            <person name="Harada J."/>
            <person name="Misawa N."/>
            <person name="Mori K."/>
            <person name="Inoue K."/>
            <person name="Tamiaki H."/>
        </authorList>
    </citation>
    <scope>NUCLEOTIDE SEQUENCE [LARGE SCALE GENOMIC DNA]</scope>
    <source>
        <strain evidence="2">DSM 133</strain>
    </source>
</reference>
<dbReference type="AlphaFoldDB" id="A0A182D3C9"/>
<evidence type="ECO:0000313" key="2">
    <source>
        <dbReference type="EMBL" id="BAR99924.1"/>
    </source>
</evidence>
<gene>
    <name evidence="2" type="ORF">BV133_2331</name>
</gene>
<protein>
    <submittedName>
        <fullName evidence="2">Uncharacterized protein</fullName>
    </submittedName>
</protein>
<dbReference type="EMBL" id="AP014854">
    <property type="protein sequence ID" value="BAR99924.1"/>
    <property type="molecule type" value="Genomic_DNA"/>
</dbReference>
<proteinExistence type="predicted"/>
<evidence type="ECO:0000256" key="1">
    <source>
        <dbReference type="SAM" id="MobiDB-lite"/>
    </source>
</evidence>
<name>A0A182D3C9_BLAVI</name>
<sequence>MARQLDVACYLGRAMNLFLHEQISDHPNQGGADVDPVATGERNEATKVRRSGRHSGRSSGAGSKQGKPKVNRLIAY</sequence>
<feature type="region of interest" description="Disordered" evidence="1">
    <location>
        <begin position="24"/>
        <end position="76"/>
    </location>
</feature>
<organism evidence="2">
    <name type="scientific">Blastochloris viridis</name>
    <name type="common">Rhodopseudomonas viridis</name>
    <dbReference type="NCBI Taxonomy" id="1079"/>
    <lineage>
        <taxon>Bacteria</taxon>
        <taxon>Pseudomonadati</taxon>
        <taxon>Pseudomonadota</taxon>
        <taxon>Alphaproteobacteria</taxon>
        <taxon>Hyphomicrobiales</taxon>
        <taxon>Blastochloridaceae</taxon>
        <taxon>Blastochloris</taxon>
    </lineage>
</organism>